<dbReference type="PANTHER" id="PTHR13382">
    <property type="entry name" value="MITOCHONDRIAL ATP SYNTHASE COUPLING FACTOR B"/>
    <property type="match status" value="1"/>
</dbReference>
<dbReference type="CDD" id="cd22129">
    <property type="entry name" value="F-box_FBXL22"/>
    <property type="match status" value="1"/>
</dbReference>
<reference evidence="3" key="1">
    <citation type="submission" date="2020-10" db="EMBL/GenBank/DDBJ databases">
        <title>Feather gene expression reveals the developmental basis of iridescence in African starlings.</title>
        <authorList>
            <person name="Rubenstein D.R."/>
        </authorList>
    </citation>
    <scope>NUCLEOTIDE SEQUENCE</scope>
    <source>
        <strain evidence="3">SS15</strain>
        <tissue evidence="3">Liver</tissue>
    </source>
</reference>
<reference evidence="4" key="3">
    <citation type="submission" date="2022-01" db="EMBL/GenBank/DDBJ databases">
        <authorList>
            <person name="Rubenstein D.R."/>
        </authorList>
    </citation>
    <scope>NUCLEOTIDE SEQUENCE</scope>
    <source>
        <strain evidence="4">SS15</strain>
        <tissue evidence="4">Liver</tissue>
    </source>
</reference>
<reference evidence="4 5" key="2">
    <citation type="journal article" date="2021" name="J. Hered.">
        <title>Feather Gene Expression Elucidates the Developmental Basis of Plumage Iridescence in African Starlings.</title>
        <authorList>
            <person name="Rubenstein D.R."/>
            <person name="Corvelo A."/>
            <person name="MacManes M.D."/>
            <person name="Maia R."/>
            <person name="Narzisi G."/>
            <person name="Rousaki A."/>
            <person name="Vandenabeele P."/>
            <person name="Shawkey M.D."/>
            <person name="Solomon J."/>
        </authorList>
    </citation>
    <scope>NUCLEOTIDE SEQUENCE [LARGE SCALE GENOMIC DNA]</scope>
    <source>
        <strain evidence="4">SS15</strain>
    </source>
</reference>
<dbReference type="SUPFAM" id="SSF52047">
    <property type="entry name" value="RNI-like"/>
    <property type="match status" value="1"/>
</dbReference>
<feature type="domain" description="F-box" evidence="2">
    <location>
        <begin position="38"/>
        <end position="73"/>
    </location>
</feature>
<keyword evidence="5" id="KW-1185">Reference proteome</keyword>
<dbReference type="InterPro" id="IPR001810">
    <property type="entry name" value="F-box_dom"/>
</dbReference>
<dbReference type="EMBL" id="JADDUC020000013">
    <property type="protein sequence ID" value="KAI1235043.1"/>
    <property type="molecule type" value="Genomic_DNA"/>
</dbReference>
<sequence length="255" mass="29310">MCNSLLVSASPLQHCCYSTRLRDSHCCWAMHITQLSRECLLHLFSFLDKDSRKNLAKTCHRLLEVFQDPLLWSLLKFHSPVELKKDNFLLGPALKHLSICWYSERVKVCNIEDWMKNSLQKDFCKRHENTVSDFLLDVCNRCPNLLSLTLSGCGHVTDDCILQLLKNCPNLRSLKLENCVRISDHTLEAVTLHGAALRTLHVDFCRNVTQAGLERVRAKRPSVMLRADRSANMIPDSKPEKKLMLEKASRKLVQL</sequence>
<dbReference type="Gene3D" id="3.80.10.10">
    <property type="entry name" value="Ribonuclease Inhibitor"/>
    <property type="match status" value="1"/>
</dbReference>
<dbReference type="GO" id="GO:0005737">
    <property type="term" value="C:cytoplasm"/>
    <property type="evidence" value="ECO:0007669"/>
    <property type="project" value="TreeGrafter"/>
</dbReference>
<protein>
    <recommendedName>
        <fullName evidence="2">F-box domain-containing protein</fullName>
    </recommendedName>
</protein>
<dbReference type="SMART" id="SM00367">
    <property type="entry name" value="LRR_CC"/>
    <property type="match status" value="3"/>
</dbReference>
<dbReference type="InterPro" id="IPR036047">
    <property type="entry name" value="F-box-like_dom_sf"/>
</dbReference>
<dbReference type="AlphaFoldDB" id="A0A835P3T0"/>
<dbReference type="InterPro" id="IPR050648">
    <property type="entry name" value="F-box_LRR-repeat"/>
</dbReference>
<name>A0A835P3T0_9PASS</name>
<dbReference type="Pfam" id="PF12937">
    <property type="entry name" value="F-box-like"/>
    <property type="match status" value="1"/>
</dbReference>
<dbReference type="Proteomes" id="UP000618051">
    <property type="component" value="Unassembled WGS sequence"/>
</dbReference>
<evidence type="ECO:0000259" key="2">
    <source>
        <dbReference type="Pfam" id="PF12937"/>
    </source>
</evidence>
<evidence type="ECO:0000313" key="4">
    <source>
        <dbReference type="EMBL" id="KAI1235043.1"/>
    </source>
</evidence>
<comment type="caution">
    <text evidence="3">The sequence shown here is derived from an EMBL/GenBank/DDBJ whole genome shotgun (WGS) entry which is preliminary data.</text>
</comment>
<accession>A0A835P3T0</accession>
<proteinExistence type="predicted"/>
<evidence type="ECO:0000256" key="1">
    <source>
        <dbReference type="ARBA" id="ARBA00022786"/>
    </source>
</evidence>
<dbReference type="InterPro" id="IPR006553">
    <property type="entry name" value="Leu-rich_rpt_Cys-con_subtyp"/>
</dbReference>
<evidence type="ECO:0000313" key="3">
    <source>
        <dbReference type="EMBL" id="KAG0135763.1"/>
    </source>
</evidence>
<evidence type="ECO:0000313" key="5">
    <source>
        <dbReference type="Proteomes" id="UP000618051"/>
    </source>
</evidence>
<keyword evidence="1" id="KW-0833">Ubl conjugation pathway</keyword>
<dbReference type="EMBL" id="JADDUC010000003">
    <property type="protein sequence ID" value="KAG0135763.1"/>
    <property type="molecule type" value="Genomic_DNA"/>
</dbReference>
<dbReference type="InterPro" id="IPR032675">
    <property type="entry name" value="LRR_dom_sf"/>
</dbReference>
<gene>
    <name evidence="4" type="ORF">IHE44_0002674</name>
    <name evidence="3" type="ORF">IHE44_005311</name>
</gene>
<dbReference type="SUPFAM" id="SSF81383">
    <property type="entry name" value="F-box domain"/>
    <property type="match status" value="1"/>
</dbReference>
<dbReference type="OrthoDB" id="549243at2759"/>
<organism evidence="3">
    <name type="scientific">Lamprotornis superbus</name>
    <dbReference type="NCBI Taxonomy" id="245042"/>
    <lineage>
        <taxon>Eukaryota</taxon>
        <taxon>Metazoa</taxon>
        <taxon>Chordata</taxon>
        <taxon>Craniata</taxon>
        <taxon>Vertebrata</taxon>
        <taxon>Euteleostomi</taxon>
        <taxon>Archelosauria</taxon>
        <taxon>Archosauria</taxon>
        <taxon>Dinosauria</taxon>
        <taxon>Saurischia</taxon>
        <taxon>Theropoda</taxon>
        <taxon>Coelurosauria</taxon>
        <taxon>Aves</taxon>
        <taxon>Neognathae</taxon>
        <taxon>Neoaves</taxon>
        <taxon>Telluraves</taxon>
        <taxon>Australaves</taxon>
        <taxon>Passeriformes</taxon>
        <taxon>Sturnidae</taxon>
        <taxon>Lamprotornis</taxon>
    </lineage>
</organism>